<dbReference type="GO" id="GO:0016757">
    <property type="term" value="F:glycosyltransferase activity"/>
    <property type="evidence" value="ECO:0007669"/>
    <property type="project" value="UniProtKB-KW"/>
</dbReference>
<evidence type="ECO:0000259" key="2">
    <source>
        <dbReference type="Pfam" id="PF00156"/>
    </source>
</evidence>
<dbReference type="EMBL" id="PEWD01000037">
    <property type="protein sequence ID" value="PIU68994.1"/>
    <property type="molecule type" value="Genomic_DNA"/>
</dbReference>
<dbReference type="InterPro" id="IPR000836">
    <property type="entry name" value="PRTase_dom"/>
</dbReference>
<dbReference type="InterPro" id="IPR029057">
    <property type="entry name" value="PRTase-like"/>
</dbReference>
<gene>
    <name evidence="3" type="ORF">COS81_01860</name>
</gene>
<comment type="caution">
    <text evidence="3">The sequence shown here is derived from an EMBL/GenBank/DDBJ whole genome shotgun (WGS) entry which is preliminary data.</text>
</comment>
<keyword evidence="1" id="KW-0175">Coiled coil</keyword>
<keyword evidence="3" id="KW-0328">Glycosyltransferase</keyword>
<dbReference type="SUPFAM" id="SSF53271">
    <property type="entry name" value="PRTase-like"/>
    <property type="match status" value="1"/>
</dbReference>
<evidence type="ECO:0000256" key="1">
    <source>
        <dbReference type="SAM" id="Coils"/>
    </source>
</evidence>
<dbReference type="Pfam" id="PF00156">
    <property type="entry name" value="Pribosyltran"/>
    <property type="match status" value="1"/>
</dbReference>
<evidence type="ECO:0000313" key="4">
    <source>
        <dbReference type="Proteomes" id="UP000229916"/>
    </source>
</evidence>
<keyword evidence="3" id="KW-0808">Transferase</keyword>
<dbReference type="AlphaFoldDB" id="A0A2M7ANQ2"/>
<proteinExistence type="predicted"/>
<feature type="domain" description="Phosphoribosyltransferase" evidence="2">
    <location>
        <begin position="7"/>
        <end position="159"/>
    </location>
</feature>
<evidence type="ECO:0000313" key="3">
    <source>
        <dbReference type="EMBL" id="PIU68994.1"/>
    </source>
</evidence>
<reference evidence="4" key="1">
    <citation type="submission" date="2017-09" db="EMBL/GenBank/DDBJ databases">
        <title>Depth-based differentiation of microbial function through sediment-hosted aquifers and enrichment of novel symbionts in the deep terrestrial subsurface.</title>
        <authorList>
            <person name="Probst A.J."/>
            <person name="Ladd B."/>
            <person name="Jarett J.K."/>
            <person name="Geller-Mcgrath D.E."/>
            <person name="Sieber C.M.K."/>
            <person name="Emerson J.B."/>
            <person name="Anantharaman K."/>
            <person name="Thomas B.C."/>
            <person name="Malmstrom R."/>
            <person name="Stieglmeier M."/>
            <person name="Klingl A."/>
            <person name="Woyke T."/>
            <person name="Ryan C.M."/>
            <person name="Banfield J.F."/>
        </authorList>
    </citation>
    <scope>NUCLEOTIDE SEQUENCE [LARGE SCALE GENOMIC DNA]</scope>
</reference>
<dbReference type="Proteomes" id="UP000229916">
    <property type="component" value="Unassembled WGS sequence"/>
</dbReference>
<dbReference type="CDD" id="cd06223">
    <property type="entry name" value="PRTases_typeI"/>
    <property type="match status" value="1"/>
</dbReference>
<name>A0A2M7ANQ2_UNCKA</name>
<dbReference type="Gene3D" id="3.30.1310.20">
    <property type="entry name" value="PRTase-like"/>
    <property type="match status" value="1"/>
</dbReference>
<dbReference type="Gene3D" id="3.40.50.2020">
    <property type="match status" value="1"/>
</dbReference>
<accession>A0A2M7ANQ2</accession>
<protein>
    <submittedName>
        <fullName evidence="3">Phosphoribosyltransferase</fullName>
    </submittedName>
</protein>
<sequence>MIIFKNRQDAAIKLSEQLIKYSNLPETLILALPRGGVVLGAVLADRLNLPLEVAVAKKINPPSSSEFAIGAIAEGGGIFIDPEYKSQFRKGYLEQEIRAKEEKVKEYLREFRADQRELPLSGKTVILADDGIATGYTMLAAVESVRLKNPAKIVVAIPIIPFDRVNLLRSIADELIFVDNPKDFMAIGQFYEYFPQVSSEEVKEILAKRAIKVKN</sequence>
<feature type="coiled-coil region" evidence="1">
    <location>
        <begin position="90"/>
        <end position="117"/>
    </location>
</feature>
<organism evidence="3 4">
    <name type="scientific">candidate division WWE3 bacterium CG06_land_8_20_14_3_00_42_16</name>
    <dbReference type="NCBI Taxonomy" id="1975083"/>
    <lineage>
        <taxon>Bacteria</taxon>
        <taxon>Katanobacteria</taxon>
    </lineage>
</organism>